<evidence type="ECO:0000256" key="1">
    <source>
        <dbReference type="SAM" id="Phobius"/>
    </source>
</evidence>
<evidence type="ECO:0000313" key="3">
    <source>
        <dbReference type="Proteomes" id="UP001652625"/>
    </source>
</evidence>
<reference evidence="3" key="1">
    <citation type="submission" date="2025-05" db="UniProtKB">
        <authorList>
            <consortium name="RefSeq"/>
        </authorList>
    </citation>
    <scope>NUCLEOTIDE SEQUENCE [LARGE SCALE GENOMIC DNA]</scope>
</reference>
<sequence length="473" mass="53337">MLLIYHLLYLGVFLWRVSAGTIEVIQSPFNSIVGSSVKYSWKLSYDSATENVVKLTFSDGGVQALAEGNFTHFYLTKFGVSYNTKISVNFSESEEYSVVLYNLSYSDGKTYKLDAQFFLEQGDLLLLESHPEIAFPLTVKGGPAILTRTFPSVWTLHENSEHNPSIHVQGKPKPNVEWYLGDTESLPGSSISLDNNIYIFSTKFKADAGICGSYLRYKVSGIQGTISAETQIRIHFKESPLWIKKQDYCISVDWHIRQHGNCSTKYVIDFLNKTLNKVYTSTVSSQVNSVRQCYGTIQEVNEISDVKVKLVNKDFESDLSDISYPNDKPNYHEKVASGNPPLNLLTISVISGCGAVIFVVFVVSFVCLLKHKKQNRQLRKEFVGEISHPLNSEPPRYVFTANANGEQEMFLKKSKADSNFSLNSLQNTHYMVPRPYSVEDHDFNYQAIDDNIPAIPDSVYTNMTQSAIATRRC</sequence>
<keyword evidence="2" id="KW-0732">Signal</keyword>
<dbReference type="Proteomes" id="UP001652625">
    <property type="component" value="Chromosome 01"/>
</dbReference>
<protein>
    <submittedName>
        <fullName evidence="4">Uncharacterized protein LOC101237885 isoform X3</fullName>
    </submittedName>
</protein>
<accession>A0ABM4B734</accession>
<feature type="chain" id="PRO_5046923412" evidence="2">
    <location>
        <begin position="20"/>
        <end position="473"/>
    </location>
</feature>
<gene>
    <name evidence="4" type="primary">LOC101237885</name>
</gene>
<keyword evidence="1" id="KW-1133">Transmembrane helix</keyword>
<feature type="transmembrane region" description="Helical" evidence="1">
    <location>
        <begin position="344"/>
        <end position="369"/>
    </location>
</feature>
<keyword evidence="1" id="KW-0472">Membrane</keyword>
<evidence type="ECO:0000256" key="2">
    <source>
        <dbReference type="SAM" id="SignalP"/>
    </source>
</evidence>
<dbReference type="GeneID" id="101237885"/>
<keyword evidence="1" id="KW-0812">Transmembrane</keyword>
<reference evidence="4" key="2">
    <citation type="submission" date="2025-08" db="UniProtKB">
        <authorList>
            <consortium name="RefSeq"/>
        </authorList>
    </citation>
    <scope>IDENTIFICATION</scope>
</reference>
<organism evidence="3 4">
    <name type="scientific">Hydra vulgaris</name>
    <name type="common">Hydra</name>
    <name type="synonym">Hydra attenuata</name>
    <dbReference type="NCBI Taxonomy" id="6087"/>
    <lineage>
        <taxon>Eukaryota</taxon>
        <taxon>Metazoa</taxon>
        <taxon>Cnidaria</taxon>
        <taxon>Hydrozoa</taxon>
        <taxon>Hydroidolina</taxon>
        <taxon>Anthoathecata</taxon>
        <taxon>Aplanulata</taxon>
        <taxon>Hydridae</taxon>
        <taxon>Hydra</taxon>
    </lineage>
</organism>
<dbReference type="RefSeq" id="XP_065644658.1">
    <property type="nucleotide sequence ID" value="XM_065788586.1"/>
</dbReference>
<keyword evidence="3" id="KW-1185">Reference proteome</keyword>
<feature type="signal peptide" evidence="2">
    <location>
        <begin position="1"/>
        <end position="19"/>
    </location>
</feature>
<evidence type="ECO:0000313" key="4">
    <source>
        <dbReference type="RefSeq" id="XP_065644658.1"/>
    </source>
</evidence>
<name>A0ABM4B734_HYDVU</name>
<proteinExistence type="predicted"/>